<gene>
    <name evidence="2" type="ORF">GCM10010995_09710</name>
</gene>
<dbReference type="EMBL" id="BMJS01000007">
    <property type="protein sequence ID" value="GGF94522.1"/>
    <property type="molecule type" value="Genomic_DNA"/>
</dbReference>
<proteinExistence type="predicted"/>
<keyword evidence="1" id="KW-0472">Membrane</keyword>
<dbReference type="OrthoDB" id="6812603at2"/>
<reference evidence="2" key="1">
    <citation type="journal article" date="2014" name="Int. J. Syst. Evol. Microbiol.">
        <title>Complete genome sequence of Corynebacterium casei LMG S-19264T (=DSM 44701T), isolated from a smear-ripened cheese.</title>
        <authorList>
            <consortium name="US DOE Joint Genome Institute (JGI-PGF)"/>
            <person name="Walter F."/>
            <person name="Albersmeier A."/>
            <person name="Kalinowski J."/>
            <person name="Ruckert C."/>
        </authorList>
    </citation>
    <scope>NUCLEOTIDE SEQUENCE</scope>
    <source>
        <strain evidence="2">CGMCC 1.15758</strain>
    </source>
</reference>
<dbReference type="RefSeq" id="WP_117001876.1">
    <property type="nucleotide sequence ID" value="NZ_BMJS01000007.1"/>
</dbReference>
<keyword evidence="1" id="KW-1133">Transmembrane helix</keyword>
<protein>
    <submittedName>
        <fullName evidence="2">Uncharacterized protein</fullName>
    </submittedName>
</protein>
<evidence type="ECO:0000256" key="1">
    <source>
        <dbReference type="SAM" id="Phobius"/>
    </source>
</evidence>
<keyword evidence="1" id="KW-0812">Transmembrane</keyword>
<name>A0A8J3E8W6_9GAMM</name>
<reference evidence="2" key="2">
    <citation type="submission" date="2020-09" db="EMBL/GenBank/DDBJ databases">
        <authorList>
            <person name="Sun Q."/>
            <person name="Zhou Y."/>
        </authorList>
    </citation>
    <scope>NUCLEOTIDE SEQUENCE</scope>
    <source>
        <strain evidence="2">CGMCC 1.15758</strain>
    </source>
</reference>
<evidence type="ECO:0000313" key="2">
    <source>
        <dbReference type="EMBL" id="GGF94522.1"/>
    </source>
</evidence>
<sequence length="382" mass="44686">MLKNKIIESYYNEISCDKDAAEYLNLDKKRYPERFLFKIGKIVNLSKLKYKLFFLCCILYEKIWWLLYVYIIGRFVMSSFIRSRSNGVLENARVGFTESEKTSYDFSLTGITSITEVPLTYKGLSEFCSFKDKSRALLLALRVVYQVQVSRKKKSKLVFSSFKLHLNDVYRVSMYTVLLEKLKSHSMSILLNSHYERWTYLASQIAGEKLTLVQHGRLKEGIAFDYKLGIVNQLYCYNSKSYEAYLSYYSKIQNHQYIKPQLKLEHIGDRSKKIIFMASSVVAVNKELAFIKELLAESRSLDIVVYVKLHPLYDYAHQYEELASDVVFIDKKIYPYADYMITYSSSLGDEYLALGQKVLFLEEHKDIEQGVKLVLESLIEDK</sequence>
<dbReference type="Gene3D" id="3.40.50.12580">
    <property type="match status" value="1"/>
</dbReference>
<accession>A0A8J3E8W6</accession>
<dbReference type="AlphaFoldDB" id="A0A8J3E8W6"/>
<evidence type="ECO:0000313" key="3">
    <source>
        <dbReference type="Proteomes" id="UP000636949"/>
    </source>
</evidence>
<dbReference type="InterPro" id="IPR043148">
    <property type="entry name" value="TagF_C"/>
</dbReference>
<dbReference type="Proteomes" id="UP000636949">
    <property type="component" value="Unassembled WGS sequence"/>
</dbReference>
<keyword evidence="3" id="KW-1185">Reference proteome</keyword>
<feature type="transmembrane region" description="Helical" evidence="1">
    <location>
        <begin position="52"/>
        <end position="73"/>
    </location>
</feature>
<comment type="caution">
    <text evidence="2">The sequence shown here is derived from an EMBL/GenBank/DDBJ whole genome shotgun (WGS) entry which is preliminary data.</text>
</comment>
<organism evidence="2 3">
    <name type="scientific">Cysteiniphilum litorale</name>
    <dbReference type="NCBI Taxonomy" id="2056700"/>
    <lineage>
        <taxon>Bacteria</taxon>
        <taxon>Pseudomonadati</taxon>
        <taxon>Pseudomonadota</taxon>
        <taxon>Gammaproteobacteria</taxon>
        <taxon>Thiotrichales</taxon>
        <taxon>Fastidiosibacteraceae</taxon>
        <taxon>Cysteiniphilum</taxon>
    </lineage>
</organism>